<reference evidence="1 2" key="1">
    <citation type="submission" date="2020-08" db="EMBL/GenBank/DDBJ databases">
        <title>Sequencing the genomes of 1000 actinobacteria strains.</title>
        <authorList>
            <person name="Klenk H.-P."/>
        </authorList>
    </citation>
    <scope>NUCLEOTIDE SEQUENCE [LARGE SCALE GENOMIC DNA]</scope>
    <source>
        <strain evidence="1 2">DSM 45084</strain>
    </source>
</reference>
<evidence type="ECO:0000313" key="2">
    <source>
        <dbReference type="Proteomes" id="UP000542674"/>
    </source>
</evidence>
<dbReference type="InterPro" id="IPR016024">
    <property type="entry name" value="ARM-type_fold"/>
</dbReference>
<dbReference type="EMBL" id="JACHJS010000001">
    <property type="protein sequence ID" value="MBB4966946.1"/>
    <property type="molecule type" value="Genomic_DNA"/>
</dbReference>
<organism evidence="1 2">
    <name type="scientific">Saccharothrix violaceirubra</name>
    <dbReference type="NCBI Taxonomy" id="413306"/>
    <lineage>
        <taxon>Bacteria</taxon>
        <taxon>Bacillati</taxon>
        <taxon>Actinomycetota</taxon>
        <taxon>Actinomycetes</taxon>
        <taxon>Pseudonocardiales</taxon>
        <taxon>Pseudonocardiaceae</taxon>
        <taxon>Saccharothrix</taxon>
    </lineage>
</organism>
<gene>
    <name evidence="1" type="ORF">F4559_004305</name>
</gene>
<dbReference type="RefSeq" id="WP_184671269.1">
    <property type="nucleotide sequence ID" value="NZ_BAABAI010000037.1"/>
</dbReference>
<evidence type="ECO:0008006" key="3">
    <source>
        <dbReference type="Google" id="ProtNLM"/>
    </source>
</evidence>
<dbReference type="AlphaFoldDB" id="A0A7W7WXB5"/>
<dbReference type="Gene3D" id="1.25.10.10">
    <property type="entry name" value="Leucine-rich Repeat Variant"/>
    <property type="match status" value="3"/>
</dbReference>
<dbReference type="SUPFAM" id="SSF48371">
    <property type="entry name" value="ARM repeat"/>
    <property type="match status" value="1"/>
</dbReference>
<proteinExistence type="predicted"/>
<dbReference type="InterPro" id="IPR004155">
    <property type="entry name" value="PBS_lyase_HEAT"/>
</dbReference>
<dbReference type="InterPro" id="IPR011989">
    <property type="entry name" value="ARM-like"/>
</dbReference>
<sequence>MDAIDWAALEHNYGNASDIPDLLRRCADEDADTASEAAEDLFNLLYHQGGWVCSAASAALPFLADLAATAAHHRAGIVGLIDQVAAEAHRVESRFVDDGWQAALDATRHRLLALLDDPDARVRGAATMVAARGIRHPDSVAALRRRWLVETDRVTRWDLAHALGKVHAWHDDDRLRAEVDALIEADDPHLRLAAAHASADPTLAARHVDVLVEAVRHPDAGLWQESAWLGGGPEVVVRATGSLVRDDPAAAAAYVVGLGRSRPVAAVREAWLTLETWHAGIDAIPAFLADHLEHDLPEVRYGAAFAFGCLGVGGHTDRLAALAGDPARRDSRVVSTVGDAAVWALARQGDPRCVTGLTERLTGDRLGFAPAESSHGPGVPTLWLPGIRTVLIPLREHAEHLVDALATRLAAAHDDHVLANSLCRVVQEWGPAAAAALPAVVAVLDDDRIFTQAAKAIGAVGTPVAVDALRRRADEPAAAWALWRTGGEPGPVVDVLTRHEDCALLADLGPLASAAADTVRRLTRSENDWVRVAAAFALWRITDDPTGPAAVLTDIARPLATGDVLPVRIVALKHLADMDIRTEPVAALAQSIADDPRRIAYSGGWQAFTEDETLRTAASRLLGRL</sequence>
<protein>
    <recommendedName>
        <fullName evidence="3">HEAT repeat protein</fullName>
    </recommendedName>
</protein>
<name>A0A7W7WXB5_9PSEU</name>
<comment type="caution">
    <text evidence="1">The sequence shown here is derived from an EMBL/GenBank/DDBJ whole genome shotgun (WGS) entry which is preliminary data.</text>
</comment>
<dbReference type="Proteomes" id="UP000542674">
    <property type="component" value="Unassembled WGS sequence"/>
</dbReference>
<dbReference type="SMART" id="SM00567">
    <property type="entry name" value="EZ_HEAT"/>
    <property type="match status" value="4"/>
</dbReference>
<evidence type="ECO:0000313" key="1">
    <source>
        <dbReference type="EMBL" id="MBB4966946.1"/>
    </source>
</evidence>
<accession>A0A7W7WXB5</accession>
<keyword evidence="2" id="KW-1185">Reference proteome</keyword>